<dbReference type="EMBL" id="RXOC01000006">
    <property type="protein sequence ID" value="RXF69673.1"/>
    <property type="molecule type" value="Genomic_DNA"/>
</dbReference>
<dbReference type="AlphaFoldDB" id="A0A4Q0M9N2"/>
<evidence type="ECO:0000313" key="2">
    <source>
        <dbReference type="Proteomes" id="UP000290848"/>
    </source>
</evidence>
<name>A0A4Q0M9N2_9SPHI</name>
<sequence length="74" mass="8380">MQISGSASDPLQKRFGVVSTHLATMLCLSPVLLRVKTEEAQERAAVWTEEGPIRFWARPHWVPHFGFALFNTNN</sequence>
<protein>
    <submittedName>
        <fullName evidence="1">Uncharacterized protein</fullName>
    </submittedName>
</protein>
<organism evidence="1 2">
    <name type="scientific">Arcticibacter tournemirensis</name>
    <dbReference type="NCBI Taxonomy" id="699437"/>
    <lineage>
        <taxon>Bacteria</taxon>
        <taxon>Pseudomonadati</taxon>
        <taxon>Bacteroidota</taxon>
        <taxon>Sphingobacteriia</taxon>
        <taxon>Sphingobacteriales</taxon>
        <taxon>Sphingobacteriaceae</taxon>
        <taxon>Arcticibacter</taxon>
    </lineage>
</organism>
<dbReference type="Proteomes" id="UP000290848">
    <property type="component" value="Unassembled WGS sequence"/>
</dbReference>
<evidence type="ECO:0000313" key="1">
    <source>
        <dbReference type="EMBL" id="RXF69673.1"/>
    </source>
</evidence>
<proteinExistence type="predicted"/>
<comment type="caution">
    <text evidence="1">The sequence shown here is derived from an EMBL/GenBank/DDBJ whole genome shotgun (WGS) entry which is preliminary data.</text>
</comment>
<dbReference type="RefSeq" id="WP_128769374.1">
    <property type="nucleotide sequence ID" value="NZ_RXOC01000006.1"/>
</dbReference>
<reference evidence="1 2" key="1">
    <citation type="submission" date="2018-12" db="EMBL/GenBank/DDBJ databases">
        <title>The Draft Genome Sequence of the Soil Bacterium Pedobacter tournemirensis R1.</title>
        <authorList>
            <person name="He J."/>
        </authorList>
    </citation>
    <scope>NUCLEOTIDE SEQUENCE [LARGE SCALE GENOMIC DNA]</scope>
    <source>
        <strain evidence="1 2">R1</strain>
    </source>
</reference>
<accession>A0A4Q0M9N2</accession>
<gene>
    <name evidence="1" type="ORF">EKH83_10460</name>
</gene>